<dbReference type="SUPFAM" id="SSF103481">
    <property type="entry name" value="Multidrug resistance efflux transporter EmrE"/>
    <property type="match status" value="1"/>
</dbReference>
<protein>
    <recommendedName>
        <fullName evidence="8">UDP-galactose transporter</fullName>
    </recommendedName>
</protein>
<dbReference type="InterPro" id="IPR037185">
    <property type="entry name" value="EmrE-like"/>
</dbReference>
<organism evidence="6 7">
    <name type="scientific">Diaporthe vaccinii</name>
    <dbReference type="NCBI Taxonomy" id="105482"/>
    <lineage>
        <taxon>Eukaryota</taxon>
        <taxon>Fungi</taxon>
        <taxon>Dikarya</taxon>
        <taxon>Ascomycota</taxon>
        <taxon>Pezizomycotina</taxon>
        <taxon>Sordariomycetes</taxon>
        <taxon>Sordariomycetidae</taxon>
        <taxon>Diaporthales</taxon>
        <taxon>Diaporthaceae</taxon>
        <taxon>Diaporthe</taxon>
        <taxon>Diaporthe eres species complex</taxon>
    </lineage>
</organism>
<gene>
    <name evidence="6" type="ORF">FJTKL_01675</name>
</gene>
<feature type="transmembrane region" description="Helical" evidence="5">
    <location>
        <begin position="222"/>
        <end position="243"/>
    </location>
</feature>
<feature type="transmembrane region" description="Helical" evidence="5">
    <location>
        <begin position="156"/>
        <end position="178"/>
    </location>
</feature>
<dbReference type="InterPro" id="IPR007271">
    <property type="entry name" value="Nuc_sug_transpt"/>
</dbReference>
<evidence type="ECO:0000313" key="7">
    <source>
        <dbReference type="Proteomes" id="UP001600888"/>
    </source>
</evidence>
<feature type="transmembrane region" description="Helical" evidence="5">
    <location>
        <begin position="258"/>
        <end position="278"/>
    </location>
</feature>
<evidence type="ECO:0000313" key="6">
    <source>
        <dbReference type="EMBL" id="KAL2275734.1"/>
    </source>
</evidence>
<evidence type="ECO:0000256" key="4">
    <source>
        <dbReference type="ARBA" id="ARBA00023136"/>
    </source>
</evidence>
<evidence type="ECO:0000256" key="1">
    <source>
        <dbReference type="ARBA" id="ARBA00004141"/>
    </source>
</evidence>
<dbReference type="EMBL" id="JBAWTH010000128">
    <property type="protein sequence ID" value="KAL2275734.1"/>
    <property type="molecule type" value="Genomic_DNA"/>
</dbReference>
<feature type="transmembrane region" description="Helical" evidence="5">
    <location>
        <begin position="18"/>
        <end position="37"/>
    </location>
</feature>
<evidence type="ECO:0008006" key="8">
    <source>
        <dbReference type="Google" id="ProtNLM"/>
    </source>
</evidence>
<sequence>MAQSNCLSTCLHWRSTQITAAVVLALLACQNAASVLLQHKLQTRQVDDSVRYEPLSAVVLSEGLKMLISLAVAARGFFSNTEASDAHHSDFLSHVLAGHDSSAVPAFLYTLSATSQSLGAYHLDILPYLMLSQVKLILTPVFSRAFLKQTLQPHQWLCLVVLTTGLVLVQVGSAVRSFGAPRADDAGKDMIFGVVAMLVAGFCSAFAGVYMEAVLKTSENSFMVRNAQLAGYTCLCALCGLVWQSDLGVKDSFRGHTVLVWALILLQAVGGFLVSWAVRIASTIAKNYAQSLGFLAALTIPLFLSPHALSTELCCGIALVLGGVFGSLWKKEAPINSAERSEKDEKPKVASMV</sequence>
<keyword evidence="4 5" id="KW-0472">Membrane</keyword>
<dbReference type="NCBIfam" id="TIGR00803">
    <property type="entry name" value="nst"/>
    <property type="match status" value="1"/>
</dbReference>
<dbReference type="PANTHER" id="PTHR10231">
    <property type="entry name" value="NUCLEOTIDE-SUGAR TRANSMEMBRANE TRANSPORTER"/>
    <property type="match status" value="1"/>
</dbReference>
<dbReference type="Pfam" id="PF04142">
    <property type="entry name" value="Nuc_sug_transp"/>
    <property type="match status" value="1"/>
</dbReference>
<keyword evidence="7" id="KW-1185">Reference proteome</keyword>
<feature type="transmembrane region" description="Helical" evidence="5">
    <location>
        <begin position="190"/>
        <end position="210"/>
    </location>
</feature>
<proteinExistence type="predicted"/>
<comment type="caution">
    <text evidence="6">The sequence shown here is derived from an EMBL/GenBank/DDBJ whole genome shotgun (WGS) entry which is preliminary data.</text>
</comment>
<evidence type="ECO:0000256" key="2">
    <source>
        <dbReference type="ARBA" id="ARBA00022692"/>
    </source>
</evidence>
<keyword evidence="3 5" id="KW-1133">Transmembrane helix</keyword>
<reference evidence="6 7" key="1">
    <citation type="submission" date="2024-03" db="EMBL/GenBank/DDBJ databases">
        <title>A high-quality draft genome sequence of Diaporthe vaccinii, a causative agent of upright dieback and viscid rot disease in cranberry plants.</title>
        <authorList>
            <person name="Sarrasin M."/>
            <person name="Lang B.F."/>
            <person name="Burger G."/>
        </authorList>
    </citation>
    <scope>NUCLEOTIDE SEQUENCE [LARGE SCALE GENOMIC DNA]</scope>
    <source>
        <strain evidence="6 7">IS7</strain>
    </source>
</reference>
<dbReference type="Proteomes" id="UP001600888">
    <property type="component" value="Unassembled WGS sequence"/>
</dbReference>
<evidence type="ECO:0000256" key="3">
    <source>
        <dbReference type="ARBA" id="ARBA00022989"/>
    </source>
</evidence>
<comment type="subcellular location">
    <subcellularLocation>
        <location evidence="1">Membrane</location>
        <topology evidence="1">Multi-pass membrane protein</topology>
    </subcellularLocation>
</comment>
<keyword evidence="2 5" id="KW-0812">Transmembrane</keyword>
<evidence type="ECO:0000256" key="5">
    <source>
        <dbReference type="SAM" id="Phobius"/>
    </source>
</evidence>
<accession>A0ABR4E001</accession>
<name>A0ABR4E001_9PEZI</name>